<accession>A0ABU0YTS5</accession>
<evidence type="ECO:0000313" key="8">
    <source>
        <dbReference type="Proteomes" id="UP001230156"/>
    </source>
</evidence>
<protein>
    <submittedName>
        <fullName evidence="7">N-acyl homoserine lactonase family protein</fullName>
    </submittedName>
</protein>
<dbReference type="SMART" id="SM00849">
    <property type="entry name" value="Lactamase_B"/>
    <property type="match status" value="1"/>
</dbReference>
<comment type="caution">
    <text evidence="7">The sequence shown here is derived from an EMBL/GenBank/DDBJ whole genome shotgun (WGS) entry which is preliminary data.</text>
</comment>
<gene>
    <name evidence="7" type="ORF">Q8A70_25750</name>
</gene>
<dbReference type="Pfam" id="PF00753">
    <property type="entry name" value="Lactamase_B"/>
    <property type="match status" value="1"/>
</dbReference>
<evidence type="ECO:0000313" key="7">
    <source>
        <dbReference type="EMBL" id="MDQ7251117.1"/>
    </source>
</evidence>
<evidence type="ECO:0000256" key="3">
    <source>
        <dbReference type="ARBA" id="ARBA00022723"/>
    </source>
</evidence>
<dbReference type="PANTHER" id="PTHR42978:SF7">
    <property type="entry name" value="METALLO-HYDROLASE RV2300C-RELATED"/>
    <property type="match status" value="1"/>
</dbReference>
<evidence type="ECO:0000256" key="1">
    <source>
        <dbReference type="ARBA" id="ARBA00001947"/>
    </source>
</evidence>
<dbReference type="RefSeq" id="WP_379961171.1">
    <property type="nucleotide sequence ID" value="NZ_JAUYVI010000009.1"/>
</dbReference>
<reference evidence="8" key="1">
    <citation type="submission" date="2023-08" db="EMBL/GenBank/DDBJ databases">
        <title>Rhodospirillaceae gen. nov., a novel taxon isolated from the Yangtze River Yuezi River estuary sludge.</title>
        <authorList>
            <person name="Ruan L."/>
        </authorList>
    </citation>
    <scope>NUCLEOTIDE SEQUENCE [LARGE SCALE GENOMIC DNA]</scope>
    <source>
        <strain evidence="8">R-7</strain>
    </source>
</reference>
<feature type="domain" description="Metallo-beta-lactamase" evidence="6">
    <location>
        <begin position="38"/>
        <end position="238"/>
    </location>
</feature>
<sequence>MPELPVYEIYAVKYAHLFRHSPENFIGGDEHDVPMPLDYFVWAIKGQDRSFILDTGFSPEMGAKRKRQHLRSPAVGLKAIGIEPDQVQDVIISHMHYDHSGNHDLFPNAHYHLQDREMAYCTGRCMGHANLRGAFEAEDVVAMVRRIFTGRTQFHDGEGQVAPGITVHRVGGHTSGLQITRVMTRRGWMVLASDAAHFYANFQQSRPFPVVANVVEMLEGYRTMYALAAAPDAIIPGHDPLVMKQYPAAAPGLEDLVVRLDADPKSV</sequence>
<organism evidence="7 8">
    <name type="scientific">Dongia sedimenti</name>
    <dbReference type="NCBI Taxonomy" id="3064282"/>
    <lineage>
        <taxon>Bacteria</taxon>
        <taxon>Pseudomonadati</taxon>
        <taxon>Pseudomonadota</taxon>
        <taxon>Alphaproteobacteria</taxon>
        <taxon>Rhodospirillales</taxon>
        <taxon>Dongiaceae</taxon>
        <taxon>Dongia</taxon>
    </lineage>
</organism>
<dbReference type="InterPro" id="IPR036866">
    <property type="entry name" value="RibonucZ/Hydroxyglut_hydro"/>
</dbReference>
<dbReference type="InterPro" id="IPR051013">
    <property type="entry name" value="MBL_superfamily_lactonases"/>
</dbReference>
<dbReference type="EMBL" id="JAUYVI010000009">
    <property type="protein sequence ID" value="MDQ7251117.1"/>
    <property type="molecule type" value="Genomic_DNA"/>
</dbReference>
<keyword evidence="5" id="KW-0862">Zinc</keyword>
<comment type="cofactor">
    <cofactor evidence="1">
        <name>Zn(2+)</name>
        <dbReference type="ChEBI" id="CHEBI:29105"/>
    </cofactor>
</comment>
<name>A0ABU0YTS5_9PROT</name>
<dbReference type="Proteomes" id="UP001230156">
    <property type="component" value="Unassembled WGS sequence"/>
</dbReference>
<keyword evidence="4" id="KW-0378">Hydrolase</keyword>
<keyword evidence="3" id="KW-0479">Metal-binding</keyword>
<dbReference type="Gene3D" id="3.60.15.10">
    <property type="entry name" value="Ribonuclease Z/Hydroxyacylglutathione hydrolase-like"/>
    <property type="match status" value="1"/>
</dbReference>
<dbReference type="SUPFAM" id="SSF56281">
    <property type="entry name" value="Metallo-hydrolase/oxidoreductase"/>
    <property type="match status" value="1"/>
</dbReference>
<comment type="similarity">
    <text evidence="2">Belongs to the metallo-beta-lactamase superfamily.</text>
</comment>
<evidence type="ECO:0000259" key="6">
    <source>
        <dbReference type="SMART" id="SM00849"/>
    </source>
</evidence>
<proteinExistence type="inferred from homology"/>
<evidence type="ECO:0000256" key="4">
    <source>
        <dbReference type="ARBA" id="ARBA00022801"/>
    </source>
</evidence>
<evidence type="ECO:0000256" key="2">
    <source>
        <dbReference type="ARBA" id="ARBA00007749"/>
    </source>
</evidence>
<dbReference type="InterPro" id="IPR001279">
    <property type="entry name" value="Metallo-B-lactamas"/>
</dbReference>
<dbReference type="CDD" id="cd07729">
    <property type="entry name" value="AHL_lactonase_MBL-fold"/>
    <property type="match status" value="1"/>
</dbReference>
<evidence type="ECO:0000256" key="5">
    <source>
        <dbReference type="ARBA" id="ARBA00022833"/>
    </source>
</evidence>
<dbReference type="PANTHER" id="PTHR42978">
    <property type="entry name" value="QUORUM-QUENCHING LACTONASE YTNP-RELATED-RELATED"/>
    <property type="match status" value="1"/>
</dbReference>
<keyword evidence="8" id="KW-1185">Reference proteome</keyword>